<evidence type="ECO:0000256" key="1">
    <source>
        <dbReference type="ARBA" id="ARBA00013134"/>
    </source>
</evidence>
<dbReference type="InterPro" id="IPR029062">
    <property type="entry name" value="Class_I_gatase-like"/>
</dbReference>
<dbReference type="EC" id="4.2.1.130" evidence="1"/>
<proteinExistence type="inferred from homology"/>
<dbReference type="OrthoDB" id="543156at2759"/>
<dbReference type="InterPro" id="IPR050325">
    <property type="entry name" value="Prot/Nucl_acid_deglycase"/>
</dbReference>
<organism evidence="7 8">
    <name type="scientific">Crepidotus variabilis</name>
    <dbReference type="NCBI Taxonomy" id="179855"/>
    <lineage>
        <taxon>Eukaryota</taxon>
        <taxon>Fungi</taxon>
        <taxon>Dikarya</taxon>
        <taxon>Basidiomycota</taxon>
        <taxon>Agaricomycotina</taxon>
        <taxon>Agaricomycetes</taxon>
        <taxon>Agaricomycetidae</taxon>
        <taxon>Agaricales</taxon>
        <taxon>Agaricineae</taxon>
        <taxon>Crepidotaceae</taxon>
        <taxon>Crepidotus</taxon>
    </lineage>
</organism>
<feature type="domain" description="DJ-1/PfpI" evidence="6">
    <location>
        <begin position="79"/>
        <end position="221"/>
    </location>
</feature>
<dbReference type="SUPFAM" id="SSF52317">
    <property type="entry name" value="Class I glutamine amidotransferase-like"/>
    <property type="match status" value="1"/>
</dbReference>
<evidence type="ECO:0000313" key="8">
    <source>
        <dbReference type="Proteomes" id="UP000807306"/>
    </source>
</evidence>
<protein>
    <recommendedName>
        <fullName evidence="1">D-lactate dehydratase</fullName>
        <ecNumber evidence="1">4.2.1.130</ecNumber>
    </recommendedName>
</protein>
<keyword evidence="2" id="KW-0346">Stress response</keyword>
<dbReference type="InterPro" id="IPR002818">
    <property type="entry name" value="DJ-1/PfpI"/>
</dbReference>
<comment type="similarity">
    <text evidence="4">Belongs to the peptidase C56 family. HSP31-like subfamily.</text>
</comment>
<name>A0A9P6JUZ9_9AGAR</name>
<dbReference type="GO" id="GO:0005737">
    <property type="term" value="C:cytoplasm"/>
    <property type="evidence" value="ECO:0007669"/>
    <property type="project" value="TreeGrafter"/>
</dbReference>
<sequence length="226" mass="24194">MPGKSVLFVLTSADKTFTGRPTGWYLPEAAHPYYSIFPHANIDFAAPNGPNPPIDKHSVENFKDEESVKFLNDETVKQKLATAKKLTEVNSKDYEAIFYVGGHGPVIDLAIDPANAQLASDFWNDGKIVSAVCHGPGALVGAKDSSGKSIFYGRKFTGFSNAEEEASGFTKDVPFLLESKIQELGGIFDKAPGLFEGKVVIDGKLFTGQNPASAKPLGDAIARALA</sequence>
<dbReference type="GO" id="GO:0019172">
    <property type="term" value="F:glyoxalase III activity"/>
    <property type="evidence" value="ECO:0007669"/>
    <property type="project" value="UniProtKB-EC"/>
</dbReference>
<dbReference type="Proteomes" id="UP000807306">
    <property type="component" value="Unassembled WGS sequence"/>
</dbReference>
<keyword evidence="3" id="KW-0456">Lyase</keyword>
<dbReference type="AlphaFoldDB" id="A0A9P6JUZ9"/>
<evidence type="ECO:0000256" key="3">
    <source>
        <dbReference type="ARBA" id="ARBA00023239"/>
    </source>
</evidence>
<comment type="catalytic activity">
    <reaction evidence="5">
        <text>methylglyoxal + H2O = (R)-lactate + H(+)</text>
        <dbReference type="Rhea" id="RHEA:27754"/>
        <dbReference type="ChEBI" id="CHEBI:15377"/>
        <dbReference type="ChEBI" id="CHEBI:15378"/>
        <dbReference type="ChEBI" id="CHEBI:16004"/>
        <dbReference type="ChEBI" id="CHEBI:17158"/>
        <dbReference type="EC" id="4.2.1.130"/>
    </reaction>
</comment>
<dbReference type="PANTHER" id="PTHR48094:SF11">
    <property type="entry name" value="GLUTATHIONE-INDEPENDENT GLYOXALASE HSP31-RELATED"/>
    <property type="match status" value="1"/>
</dbReference>
<dbReference type="Gene3D" id="3.40.50.880">
    <property type="match status" value="1"/>
</dbReference>
<dbReference type="PANTHER" id="PTHR48094">
    <property type="entry name" value="PROTEIN/NUCLEIC ACID DEGLYCASE DJ-1-RELATED"/>
    <property type="match status" value="1"/>
</dbReference>
<evidence type="ECO:0000256" key="4">
    <source>
        <dbReference type="ARBA" id="ARBA00038493"/>
    </source>
</evidence>
<gene>
    <name evidence="7" type="ORF">CPB83DRAFT_879157</name>
</gene>
<accession>A0A9P6JUZ9</accession>
<reference evidence="7" key="1">
    <citation type="submission" date="2020-11" db="EMBL/GenBank/DDBJ databases">
        <authorList>
            <consortium name="DOE Joint Genome Institute"/>
            <person name="Ahrendt S."/>
            <person name="Riley R."/>
            <person name="Andreopoulos W."/>
            <person name="Labutti K."/>
            <person name="Pangilinan J."/>
            <person name="Ruiz-Duenas F.J."/>
            <person name="Barrasa J.M."/>
            <person name="Sanchez-Garcia M."/>
            <person name="Camarero S."/>
            <person name="Miyauchi S."/>
            <person name="Serrano A."/>
            <person name="Linde D."/>
            <person name="Babiker R."/>
            <person name="Drula E."/>
            <person name="Ayuso-Fernandez I."/>
            <person name="Pacheco R."/>
            <person name="Padilla G."/>
            <person name="Ferreira P."/>
            <person name="Barriuso J."/>
            <person name="Kellner H."/>
            <person name="Castanera R."/>
            <person name="Alfaro M."/>
            <person name="Ramirez L."/>
            <person name="Pisabarro A.G."/>
            <person name="Kuo A."/>
            <person name="Tritt A."/>
            <person name="Lipzen A."/>
            <person name="He G."/>
            <person name="Yan M."/>
            <person name="Ng V."/>
            <person name="Cullen D."/>
            <person name="Martin F."/>
            <person name="Rosso M.-N."/>
            <person name="Henrissat B."/>
            <person name="Hibbett D."/>
            <person name="Martinez A.T."/>
            <person name="Grigoriev I.V."/>
        </authorList>
    </citation>
    <scope>NUCLEOTIDE SEQUENCE</scope>
    <source>
        <strain evidence="7">CBS 506.95</strain>
    </source>
</reference>
<keyword evidence="8" id="KW-1185">Reference proteome</keyword>
<dbReference type="EMBL" id="MU157825">
    <property type="protein sequence ID" value="KAF9534872.1"/>
    <property type="molecule type" value="Genomic_DNA"/>
</dbReference>
<evidence type="ECO:0000256" key="2">
    <source>
        <dbReference type="ARBA" id="ARBA00023016"/>
    </source>
</evidence>
<evidence type="ECO:0000259" key="6">
    <source>
        <dbReference type="Pfam" id="PF01965"/>
    </source>
</evidence>
<comment type="caution">
    <text evidence="7">The sequence shown here is derived from an EMBL/GenBank/DDBJ whole genome shotgun (WGS) entry which is preliminary data.</text>
</comment>
<dbReference type="GO" id="GO:0019243">
    <property type="term" value="P:methylglyoxal catabolic process to D-lactate via S-lactoyl-glutathione"/>
    <property type="evidence" value="ECO:0007669"/>
    <property type="project" value="TreeGrafter"/>
</dbReference>
<dbReference type="CDD" id="cd03141">
    <property type="entry name" value="GATase1_Hsp31_like"/>
    <property type="match status" value="1"/>
</dbReference>
<evidence type="ECO:0000313" key="7">
    <source>
        <dbReference type="EMBL" id="KAF9534872.1"/>
    </source>
</evidence>
<dbReference type="Pfam" id="PF01965">
    <property type="entry name" value="DJ-1_PfpI"/>
    <property type="match status" value="1"/>
</dbReference>
<evidence type="ECO:0000256" key="5">
    <source>
        <dbReference type="ARBA" id="ARBA00048082"/>
    </source>
</evidence>